<keyword evidence="5" id="KW-0418">Kinase</keyword>
<dbReference type="SMART" id="SM00387">
    <property type="entry name" value="HATPase_c"/>
    <property type="match status" value="1"/>
</dbReference>
<dbReference type="InterPro" id="IPR004358">
    <property type="entry name" value="Sig_transdc_His_kin-like_C"/>
</dbReference>
<dbReference type="NCBIfam" id="TIGR00229">
    <property type="entry name" value="sensory_box"/>
    <property type="match status" value="3"/>
</dbReference>
<dbReference type="SMART" id="SM00065">
    <property type="entry name" value="GAF"/>
    <property type="match status" value="1"/>
</dbReference>
<dbReference type="CDD" id="cd00082">
    <property type="entry name" value="HisKA"/>
    <property type="match status" value="1"/>
</dbReference>
<reference evidence="11" key="1">
    <citation type="submission" date="2023-05" db="EMBL/GenBank/DDBJ databases">
        <title>Anaerotaeda fermentans gen. nov., sp. nov., a novel anaerobic planctomycete of the new family within the order Sedimentisphaerales isolated from Taman Peninsula, Russia.</title>
        <authorList>
            <person name="Khomyakova M.A."/>
            <person name="Merkel A.Y."/>
            <person name="Slobodkin A.I."/>
        </authorList>
    </citation>
    <scope>NUCLEOTIDE SEQUENCE</scope>
    <source>
        <strain evidence="11">M17dextr</strain>
    </source>
</reference>
<feature type="compositionally biased region" description="Polar residues" evidence="6">
    <location>
        <begin position="135"/>
        <end position="153"/>
    </location>
</feature>
<evidence type="ECO:0000259" key="8">
    <source>
        <dbReference type="PROSITE" id="PS50109"/>
    </source>
</evidence>
<evidence type="ECO:0000313" key="11">
    <source>
        <dbReference type="EMBL" id="MDI6449564.1"/>
    </source>
</evidence>
<keyword evidence="7" id="KW-0812">Transmembrane</keyword>
<dbReference type="PANTHER" id="PTHR43304:SF1">
    <property type="entry name" value="PAC DOMAIN-CONTAINING PROTEIN"/>
    <property type="match status" value="1"/>
</dbReference>
<feature type="domain" description="PAS" evidence="9">
    <location>
        <begin position="419"/>
        <end position="489"/>
    </location>
</feature>
<feature type="domain" description="PAS" evidence="9">
    <location>
        <begin position="307"/>
        <end position="364"/>
    </location>
</feature>
<dbReference type="SMART" id="SM00388">
    <property type="entry name" value="HisKA"/>
    <property type="match status" value="1"/>
</dbReference>
<dbReference type="SMART" id="SM00086">
    <property type="entry name" value="PAC"/>
    <property type="match status" value="3"/>
</dbReference>
<evidence type="ECO:0000256" key="7">
    <source>
        <dbReference type="SAM" id="Phobius"/>
    </source>
</evidence>
<feature type="domain" description="PAS" evidence="9">
    <location>
        <begin position="170"/>
        <end position="241"/>
    </location>
</feature>
<dbReference type="Pfam" id="PF08447">
    <property type="entry name" value="PAS_3"/>
    <property type="match status" value="1"/>
</dbReference>
<feature type="domain" description="PAS" evidence="9">
    <location>
        <begin position="698"/>
        <end position="741"/>
    </location>
</feature>
<dbReference type="GO" id="GO:0000155">
    <property type="term" value="F:phosphorelay sensor kinase activity"/>
    <property type="evidence" value="ECO:0007669"/>
    <property type="project" value="InterPro"/>
</dbReference>
<dbReference type="PANTHER" id="PTHR43304">
    <property type="entry name" value="PHYTOCHROME-LIKE PROTEIN CPH1"/>
    <property type="match status" value="1"/>
</dbReference>
<evidence type="ECO:0000256" key="6">
    <source>
        <dbReference type="SAM" id="MobiDB-lite"/>
    </source>
</evidence>
<keyword evidence="3" id="KW-0597">Phosphoprotein</keyword>
<dbReference type="EC" id="2.7.13.3" evidence="2"/>
<evidence type="ECO:0000256" key="1">
    <source>
        <dbReference type="ARBA" id="ARBA00000085"/>
    </source>
</evidence>
<accession>A0AAW6TZ82</accession>
<feature type="region of interest" description="Disordered" evidence="6">
    <location>
        <begin position="113"/>
        <end position="164"/>
    </location>
</feature>
<dbReference type="InterPro" id="IPR003594">
    <property type="entry name" value="HATPase_dom"/>
</dbReference>
<dbReference type="Pfam" id="PF02518">
    <property type="entry name" value="HATPase_c"/>
    <property type="match status" value="1"/>
</dbReference>
<dbReference type="AlphaFoldDB" id="A0AAW6TZ82"/>
<feature type="compositionally biased region" description="Basic and acidic residues" evidence="6">
    <location>
        <begin position="113"/>
        <end position="129"/>
    </location>
</feature>
<dbReference type="SUPFAM" id="SSF55874">
    <property type="entry name" value="ATPase domain of HSP90 chaperone/DNA topoisomerase II/histidine kinase"/>
    <property type="match status" value="1"/>
</dbReference>
<dbReference type="InterPro" id="IPR052162">
    <property type="entry name" value="Sensor_kinase/Photoreceptor"/>
</dbReference>
<protein>
    <recommendedName>
        <fullName evidence="2">histidine kinase</fullName>
        <ecNumber evidence="2">2.7.13.3</ecNumber>
    </recommendedName>
</protein>
<dbReference type="Gene3D" id="3.30.450.20">
    <property type="entry name" value="PAS domain"/>
    <property type="match status" value="4"/>
</dbReference>
<dbReference type="Gene3D" id="3.30.565.10">
    <property type="entry name" value="Histidine kinase-like ATPase, C-terminal domain"/>
    <property type="match status" value="1"/>
</dbReference>
<feature type="domain" description="PAC" evidence="10">
    <location>
        <begin position="368"/>
        <end position="418"/>
    </location>
</feature>
<dbReference type="SMART" id="SM00091">
    <property type="entry name" value="PAS"/>
    <property type="match status" value="4"/>
</dbReference>
<dbReference type="SUPFAM" id="SSF55781">
    <property type="entry name" value="GAF domain-like"/>
    <property type="match status" value="1"/>
</dbReference>
<organism evidence="11 12">
    <name type="scientific">Anaerobaca lacustris</name>
    <dbReference type="NCBI Taxonomy" id="3044600"/>
    <lineage>
        <taxon>Bacteria</taxon>
        <taxon>Pseudomonadati</taxon>
        <taxon>Planctomycetota</taxon>
        <taxon>Phycisphaerae</taxon>
        <taxon>Sedimentisphaerales</taxon>
        <taxon>Anaerobacaceae</taxon>
        <taxon>Anaerobaca</taxon>
    </lineage>
</organism>
<comment type="catalytic activity">
    <reaction evidence="1">
        <text>ATP + protein L-histidine = ADP + protein N-phospho-L-histidine.</text>
        <dbReference type="EC" id="2.7.13.3"/>
    </reaction>
</comment>
<dbReference type="Gene3D" id="3.30.450.40">
    <property type="match status" value="1"/>
</dbReference>
<feature type="transmembrane region" description="Helical" evidence="7">
    <location>
        <begin position="48"/>
        <end position="69"/>
    </location>
</feature>
<proteinExistence type="predicted"/>
<feature type="domain" description="PAC" evidence="10">
    <location>
        <begin position="245"/>
        <end position="298"/>
    </location>
</feature>
<dbReference type="SUPFAM" id="SSF55785">
    <property type="entry name" value="PYP-like sensor domain (PAS domain)"/>
    <property type="match status" value="4"/>
</dbReference>
<dbReference type="InterPro" id="IPR000700">
    <property type="entry name" value="PAS-assoc_C"/>
</dbReference>
<sequence length="1075" mass="118577">MDERGPNGLEGGPGWHRHLAWGLGLAGASALAWYGRNRQLPEIDGTHLLYLPVVLACLWFGWRGFAVAALAAACLATAGVGDAATANDLVRSLILILVGGVVAAMKEGQRLAQRDADRHRSRWDRDARTGDALQPLQTAEARSSDSGVDTESTPDAVVEASRAERERAEEQTLLRTLIENLPDAVYVKDRQGRFVLCNRQVLGRKGVATVEEIVGRTDYDFYPADVAERVHEVEQEIMATGRPMIDHARCIIDPASGETTWNLTTKVPLRNDEGEIIGLVGIGRDITDRRRAEEAYRTLVDHSLQGLVVLQDGRVVFANSAMSDISGYTVEEILAKSPQDIQDFVHADDRQCVWDNHRDRLAGKAPPQNYEFQIVRKDGTVRWVELHACRIEYRGRPAIHAACADVTERVRAQHALKQSEARIHALLDAIPDLIFRLSADGVFLDCRVTNSHVLYLPPEQFMGKKATEVLPDSIARPLADAIERALKTRQPQTLEYRLPLSEGISDQECRLVACGEGEVIAIVRDITERKQAEKLSQITHDLVAKLNTVDHVRKGARLCLDAAVEASQTDCGGVYLVDAACGEMKILTHCGMSGRFEPGVLCVGKGSAQMRLLAQGKPMYYGAAERRMPLSPAQRKAQLRSYAALPIRDEHTLMGALVVASGRCDVISHRCRSAMETIAAQMGTTMARLRAEEALLASERNYREIFNAANEAIFVHDPMTATIVDVNRTGLDMFGYSVEELRRMNVGDLRAERSADSAGTIRQWFAGAMEEGPRVFEWLCKRKDGRCFWVEANLKQARIGGQDRVLAVARDVTERIQAIRAAENHRLELARAWHANALGEMASGLAHELNQPLCAIVNYAGGCRRLARREPVDLETLCNSIEQIAGQAERAGGIIRRIRGLVAKREPHRDSLDIHDVLDETMRMMDAEMARMGITVVRDLAEDLPKVRGDAVGIQQVTLNLVRNALDAMDGGESPVQSLTLSTRAVGRGDGIEIAVADTGRGFSTQLTERVFDSFFTTKNEGLGIGLSLSRRIVEAHGGRLWAEANENAGAVFRFTLPAEGVEHEQRKTHRICGR</sequence>
<dbReference type="InterPro" id="IPR003018">
    <property type="entry name" value="GAF"/>
</dbReference>
<dbReference type="PROSITE" id="PS50109">
    <property type="entry name" value="HIS_KIN"/>
    <property type="match status" value="1"/>
</dbReference>
<keyword evidence="7" id="KW-1133">Transmembrane helix</keyword>
<keyword evidence="12" id="KW-1185">Reference proteome</keyword>
<dbReference type="EMBL" id="JASCXX010000011">
    <property type="protein sequence ID" value="MDI6449564.1"/>
    <property type="molecule type" value="Genomic_DNA"/>
</dbReference>
<name>A0AAW6TZ82_9BACT</name>
<dbReference type="PRINTS" id="PR00344">
    <property type="entry name" value="BCTRLSENSOR"/>
</dbReference>
<dbReference type="InterPro" id="IPR013655">
    <property type="entry name" value="PAS_fold_3"/>
</dbReference>
<dbReference type="PROSITE" id="PS50113">
    <property type="entry name" value="PAC"/>
    <property type="match status" value="3"/>
</dbReference>
<gene>
    <name evidence="11" type="ORF">QJ522_10965</name>
</gene>
<dbReference type="Pfam" id="PF13185">
    <property type="entry name" value="GAF_2"/>
    <property type="match status" value="1"/>
</dbReference>
<dbReference type="Pfam" id="PF00512">
    <property type="entry name" value="HisKA"/>
    <property type="match status" value="1"/>
</dbReference>
<dbReference type="Pfam" id="PF13426">
    <property type="entry name" value="PAS_9"/>
    <property type="match status" value="1"/>
</dbReference>
<dbReference type="InterPro" id="IPR001610">
    <property type="entry name" value="PAC"/>
</dbReference>
<feature type="domain" description="Histidine kinase" evidence="8">
    <location>
        <begin position="844"/>
        <end position="1061"/>
    </location>
</feature>
<evidence type="ECO:0000256" key="4">
    <source>
        <dbReference type="ARBA" id="ARBA00022679"/>
    </source>
</evidence>
<keyword evidence="7" id="KW-0472">Membrane</keyword>
<dbReference type="PROSITE" id="PS50112">
    <property type="entry name" value="PAS"/>
    <property type="match status" value="4"/>
</dbReference>
<evidence type="ECO:0000256" key="2">
    <source>
        <dbReference type="ARBA" id="ARBA00012438"/>
    </source>
</evidence>
<evidence type="ECO:0000256" key="5">
    <source>
        <dbReference type="ARBA" id="ARBA00022777"/>
    </source>
</evidence>
<dbReference type="InterPro" id="IPR035965">
    <property type="entry name" value="PAS-like_dom_sf"/>
</dbReference>
<dbReference type="InterPro" id="IPR036890">
    <property type="entry name" value="HATPase_C_sf"/>
</dbReference>
<dbReference type="InterPro" id="IPR029016">
    <property type="entry name" value="GAF-like_dom_sf"/>
</dbReference>
<feature type="domain" description="PAC" evidence="10">
    <location>
        <begin position="774"/>
        <end position="824"/>
    </location>
</feature>
<keyword evidence="4" id="KW-0808">Transferase</keyword>
<evidence type="ECO:0000259" key="9">
    <source>
        <dbReference type="PROSITE" id="PS50112"/>
    </source>
</evidence>
<dbReference type="RefSeq" id="WP_349244970.1">
    <property type="nucleotide sequence ID" value="NZ_JASCXX010000011.1"/>
</dbReference>
<evidence type="ECO:0000259" key="10">
    <source>
        <dbReference type="PROSITE" id="PS50113"/>
    </source>
</evidence>
<dbReference type="Proteomes" id="UP001431776">
    <property type="component" value="Unassembled WGS sequence"/>
</dbReference>
<dbReference type="InterPro" id="IPR013656">
    <property type="entry name" value="PAS_4"/>
</dbReference>
<dbReference type="InterPro" id="IPR000014">
    <property type="entry name" value="PAS"/>
</dbReference>
<comment type="caution">
    <text evidence="11">The sequence shown here is derived from an EMBL/GenBank/DDBJ whole genome shotgun (WGS) entry which is preliminary data.</text>
</comment>
<dbReference type="InterPro" id="IPR036097">
    <property type="entry name" value="HisK_dim/P_sf"/>
</dbReference>
<dbReference type="InterPro" id="IPR003661">
    <property type="entry name" value="HisK_dim/P_dom"/>
</dbReference>
<dbReference type="Pfam" id="PF08448">
    <property type="entry name" value="PAS_4"/>
    <property type="match status" value="2"/>
</dbReference>
<dbReference type="Gene3D" id="1.10.287.130">
    <property type="match status" value="1"/>
</dbReference>
<feature type="transmembrane region" description="Helical" evidence="7">
    <location>
        <begin position="19"/>
        <end position="36"/>
    </location>
</feature>
<evidence type="ECO:0000256" key="3">
    <source>
        <dbReference type="ARBA" id="ARBA00022553"/>
    </source>
</evidence>
<evidence type="ECO:0000313" key="12">
    <source>
        <dbReference type="Proteomes" id="UP001431776"/>
    </source>
</evidence>
<dbReference type="CDD" id="cd00130">
    <property type="entry name" value="PAS"/>
    <property type="match status" value="4"/>
</dbReference>
<dbReference type="SUPFAM" id="SSF47384">
    <property type="entry name" value="Homodimeric domain of signal transducing histidine kinase"/>
    <property type="match status" value="1"/>
</dbReference>
<dbReference type="InterPro" id="IPR005467">
    <property type="entry name" value="His_kinase_dom"/>
</dbReference>